<keyword evidence="3" id="KW-0540">Nuclease</keyword>
<keyword evidence="7" id="KW-0378">Hydrolase</keyword>
<dbReference type="InterPro" id="IPR042530">
    <property type="entry name" value="EME1/EME2_C"/>
</dbReference>
<dbReference type="InParanoid" id="A0A482XHK5"/>
<name>A0A482XHK5_LAOST</name>
<feature type="region of interest" description="Disordered" evidence="13">
    <location>
        <begin position="1"/>
        <end position="37"/>
    </location>
</feature>
<evidence type="ECO:0000313" key="14">
    <source>
        <dbReference type="EMBL" id="RZF45010.1"/>
    </source>
</evidence>
<dbReference type="GO" id="GO:0000712">
    <property type="term" value="P:resolution of meiotic recombination intermediates"/>
    <property type="evidence" value="ECO:0007669"/>
    <property type="project" value="TreeGrafter"/>
</dbReference>
<gene>
    <name evidence="14" type="ORF">LSTR_LSTR001971</name>
</gene>
<dbReference type="FunCoup" id="A0A482XHK5">
    <property type="interactions" value="502"/>
</dbReference>
<reference evidence="14 15" key="1">
    <citation type="journal article" date="2017" name="Gigascience">
        <title>Genome sequence of the small brown planthopper, Laodelphax striatellus.</title>
        <authorList>
            <person name="Zhu J."/>
            <person name="Jiang F."/>
            <person name="Wang X."/>
            <person name="Yang P."/>
            <person name="Bao Y."/>
            <person name="Zhao W."/>
            <person name="Wang W."/>
            <person name="Lu H."/>
            <person name="Wang Q."/>
            <person name="Cui N."/>
            <person name="Li J."/>
            <person name="Chen X."/>
            <person name="Luo L."/>
            <person name="Yu J."/>
            <person name="Kang L."/>
            <person name="Cui F."/>
        </authorList>
    </citation>
    <scope>NUCLEOTIDE SEQUENCE [LARGE SCALE GENOMIC DNA]</scope>
    <source>
        <strain evidence="14">Lst14</strain>
    </source>
</reference>
<evidence type="ECO:0000256" key="6">
    <source>
        <dbReference type="ARBA" id="ARBA00022763"/>
    </source>
</evidence>
<dbReference type="EMBL" id="QKKF02010000">
    <property type="protein sequence ID" value="RZF45010.1"/>
    <property type="molecule type" value="Genomic_DNA"/>
</dbReference>
<dbReference type="InterPro" id="IPR033310">
    <property type="entry name" value="Mms4/EME1/EME2"/>
</dbReference>
<evidence type="ECO:0000256" key="5">
    <source>
        <dbReference type="ARBA" id="ARBA00022759"/>
    </source>
</evidence>
<comment type="subcellular location">
    <subcellularLocation>
        <location evidence="2">Nucleus</location>
    </subcellularLocation>
</comment>
<evidence type="ECO:0000256" key="11">
    <source>
        <dbReference type="ARBA" id="ARBA00023242"/>
    </source>
</evidence>
<keyword evidence="11" id="KW-0539">Nucleus</keyword>
<dbReference type="GO" id="GO:0008821">
    <property type="term" value="F:crossover junction DNA endonuclease activity"/>
    <property type="evidence" value="ECO:0007669"/>
    <property type="project" value="TreeGrafter"/>
</dbReference>
<keyword evidence="5" id="KW-0255">Endonuclease</keyword>
<organism evidence="14 15">
    <name type="scientific">Laodelphax striatellus</name>
    <name type="common">Small brown planthopper</name>
    <name type="synonym">Delphax striatella</name>
    <dbReference type="NCBI Taxonomy" id="195883"/>
    <lineage>
        <taxon>Eukaryota</taxon>
        <taxon>Metazoa</taxon>
        <taxon>Ecdysozoa</taxon>
        <taxon>Arthropoda</taxon>
        <taxon>Hexapoda</taxon>
        <taxon>Insecta</taxon>
        <taxon>Pterygota</taxon>
        <taxon>Neoptera</taxon>
        <taxon>Paraneoptera</taxon>
        <taxon>Hemiptera</taxon>
        <taxon>Auchenorrhyncha</taxon>
        <taxon>Fulgoroidea</taxon>
        <taxon>Delphacidae</taxon>
        <taxon>Criomorphinae</taxon>
        <taxon>Laodelphax</taxon>
    </lineage>
</organism>
<evidence type="ECO:0000256" key="4">
    <source>
        <dbReference type="ARBA" id="ARBA00022723"/>
    </source>
</evidence>
<dbReference type="GO" id="GO:0046872">
    <property type="term" value="F:metal ion binding"/>
    <property type="evidence" value="ECO:0007669"/>
    <property type="project" value="UniProtKB-KW"/>
</dbReference>
<dbReference type="GO" id="GO:0031573">
    <property type="term" value="P:mitotic intra-S DNA damage checkpoint signaling"/>
    <property type="evidence" value="ECO:0007669"/>
    <property type="project" value="TreeGrafter"/>
</dbReference>
<dbReference type="PANTHER" id="PTHR21077:SF5">
    <property type="entry name" value="CROSSOVER JUNCTION ENDONUCLEASE MMS4"/>
    <property type="match status" value="1"/>
</dbReference>
<keyword evidence="8" id="KW-0460">Magnesium</keyword>
<dbReference type="STRING" id="195883.A0A482XHK5"/>
<evidence type="ECO:0000313" key="15">
    <source>
        <dbReference type="Proteomes" id="UP000291343"/>
    </source>
</evidence>
<dbReference type="GO" id="GO:0031297">
    <property type="term" value="P:replication fork processing"/>
    <property type="evidence" value="ECO:0007669"/>
    <property type="project" value="TreeGrafter"/>
</dbReference>
<comment type="caution">
    <text evidence="14">The sequence shown here is derived from an EMBL/GenBank/DDBJ whole genome shotgun (WGS) entry which is preliminary data.</text>
</comment>
<protein>
    <recommendedName>
        <fullName evidence="16">ERCC4 domain-containing protein</fullName>
    </recommendedName>
</protein>
<evidence type="ECO:0000256" key="9">
    <source>
        <dbReference type="ARBA" id="ARBA00023172"/>
    </source>
</evidence>
<sequence length="369" mass="42217">MELENEEREKDIPFSQDFGKTAPAKGSRSRAPSKEERLAMKEIKMREKLEKNATREKLRQMKPGECIKSMKVIIDSNIVAYRYLYQSIENALQEFGADLTVEQQPIRNSITWSRSGSAFTDREDSENDAVIIWSSEKFSSVVCNDKLSYAIQTIKERLPNKRVTLLIYSGSDIGMESEDLVPSLDSVNAYGARRKKATTLNKKRLEMELGRLQFEHDCSYRLIEARGEVGKVIAQFTKAISEIPFRKERERQEQELAWLAAADSRGCVRVNKSSHGLAQLWTQQLLQFNNCNLDAANEITKRYPTPQALVKAYERCATEQEASTLLKEIPIVRKCIGDLAARRKLGPELSRKLHLLFTCKDPNVQLYNE</sequence>
<dbReference type="GO" id="GO:0006302">
    <property type="term" value="P:double-strand break repair"/>
    <property type="evidence" value="ECO:0007669"/>
    <property type="project" value="TreeGrafter"/>
</dbReference>
<evidence type="ECO:0008006" key="16">
    <source>
        <dbReference type="Google" id="ProtNLM"/>
    </source>
</evidence>
<evidence type="ECO:0000256" key="8">
    <source>
        <dbReference type="ARBA" id="ARBA00022842"/>
    </source>
</evidence>
<keyword evidence="10" id="KW-0234">DNA repair</keyword>
<comment type="cofactor">
    <cofactor evidence="1">
        <name>Mg(2+)</name>
        <dbReference type="ChEBI" id="CHEBI:18420"/>
    </cofactor>
</comment>
<dbReference type="AlphaFoldDB" id="A0A482XHK5"/>
<keyword evidence="6" id="KW-0227">DNA damage</keyword>
<dbReference type="GO" id="GO:0048476">
    <property type="term" value="C:Holliday junction resolvase complex"/>
    <property type="evidence" value="ECO:0007669"/>
    <property type="project" value="InterPro"/>
</dbReference>
<dbReference type="Gene3D" id="1.10.150.670">
    <property type="entry name" value="Crossover junction endonuclease EME1, DNA-binding domain"/>
    <property type="match status" value="1"/>
</dbReference>
<dbReference type="OrthoDB" id="343092at2759"/>
<evidence type="ECO:0000256" key="13">
    <source>
        <dbReference type="SAM" id="MobiDB-lite"/>
    </source>
</evidence>
<evidence type="ECO:0000256" key="1">
    <source>
        <dbReference type="ARBA" id="ARBA00001946"/>
    </source>
</evidence>
<dbReference type="PANTHER" id="PTHR21077">
    <property type="entry name" value="EME1 PROTEIN"/>
    <property type="match status" value="1"/>
</dbReference>
<evidence type="ECO:0000256" key="12">
    <source>
        <dbReference type="ARBA" id="ARBA00023254"/>
    </source>
</evidence>
<keyword evidence="15" id="KW-1185">Reference proteome</keyword>
<evidence type="ECO:0000256" key="7">
    <source>
        <dbReference type="ARBA" id="ARBA00022801"/>
    </source>
</evidence>
<evidence type="ECO:0000256" key="3">
    <source>
        <dbReference type="ARBA" id="ARBA00022722"/>
    </source>
</evidence>
<dbReference type="SMR" id="A0A482XHK5"/>
<dbReference type="Gene3D" id="3.40.50.10130">
    <property type="match status" value="1"/>
</dbReference>
<dbReference type="Pfam" id="PF21292">
    <property type="entry name" value="EME1-MUS81_C"/>
    <property type="match status" value="1"/>
</dbReference>
<dbReference type="Proteomes" id="UP000291343">
    <property type="component" value="Unassembled WGS sequence"/>
</dbReference>
<keyword evidence="12" id="KW-0469">Meiosis</keyword>
<accession>A0A482XHK5</accession>
<keyword evidence="4" id="KW-0479">Metal-binding</keyword>
<evidence type="ECO:0000256" key="2">
    <source>
        <dbReference type="ARBA" id="ARBA00004123"/>
    </source>
</evidence>
<keyword evidence="9" id="KW-0233">DNA recombination</keyword>
<proteinExistence type="predicted"/>
<evidence type="ECO:0000256" key="10">
    <source>
        <dbReference type="ARBA" id="ARBA00023204"/>
    </source>
</evidence>
<dbReference type="GO" id="GO:0005634">
    <property type="term" value="C:nucleus"/>
    <property type="evidence" value="ECO:0007669"/>
    <property type="project" value="UniProtKB-SubCell"/>
</dbReference>